<keyword evidence="7" id="KW-1185">Reference proteome</keyword>
<dbReference type="KEGG" id="fac:FACI_IFERC01G0142"/>
<dbReference type="SUPFAM" id="SSF53850">
    <property type="entry name" value="Periplasmic binding protein-like II"/>
    <property type="match status" value="1"/>
</dbReference>
<feature type="domain" description="Solute-binding protein family 5" evidence="5">
    <location>
        <begin position="91"/>
        <end position="452"/>
    </location>
</feature>
<accession>S0AMZ3</accession>
<sequence>MKNKKLLVTIVMAIVFIMVATSLTSFYQNDQKANPNNVNNGPSGTLYISPGPTPAFTDNFNPFNIWSAPAGIMSLIYEPLLQINTYNGTTIPWLATNYTWSHNDTMLTLNLRHNVTFSNGMPFNSTDVVYTFHIQKKLLGQWGHIKNITAVNQYTVDFNFSTIDTQCLFYIGSNFMLPEPLWVNISSPNSKVVTNPIGTGPYVLSSFSAQKIVLTANPHYWKSDEPHIKNVVYVDYTSASALTLALQEGKVQWTSAFEPNVSKLFVHYNPKYNHYYFPPGQPSTLITNDAIYPLNLSYFRQAMSMSINRTNICNIGEYGYEKPANAANILQQQLSWLNSTNANEANKLAQYNITEAKKLLAAHGFTIKNGKLYEPNGTKVPSLTLISVAGYTDWDTDISIIASDLKEIGLTINIATPTAATVEADIASGNYQMALDTVTGIGPNPWYDYTALIGNLTKIGKTASVNEERWNYTQTDFMNYYNNFSKTSNASEQKVLVNNMANIMLNQMPMIPLVYSADWYEYVNSSIGGFPNQNNSYWIPMPWYPGPMEVVMLHLYSKQNINTTSYKDYYIVAGIIAIAAIAGISSIYIKKRRMKDN</sequence>
<proteinExistence type="inferred from homology"/>
<dbReference type="Gene3D" id="3.90.76.10">
    <property type="entry name" value="Dipeptide-binding Protein, Domain 1"/>
    <property type="match status" value="1"/>
</dbReference>
<evidence type="ECO:0000256" key="1">
    <source>
        <dbReference type="ARBA" id="ARBA00005695"/>
    </source>
</evidence>
<evidence type="ECO:0000256" key="2">
    <source>
        <dbReference type="ARBA" id="ARBA00022448"/>
    </source>
</evidence>
<dbReference type="GO" id="GO:0043190">
    <property type="term" value="C:ATP-binding cassette (ABC) transporter complex"/>
    <property type="evidence" value="ECO:0007669"/>
    <property type="project" value="InterPro"/>
</dbReference>
<feature type="transmembrane region" description="Helical" evidence="4">
    <location>
        <begin position="569"/>
        <end position="589"/>
    </location>
</feature>
<keyword evidence="2" id="KW-0813">Transport</keyword>
<dbReference type="EMBL" id="CP004145">
    <property type="protein sequence ID" value="AGO60122.1"/>
    <property type="molecule type" value="Genomic_DNA"/>
</dbReference>
<dbReference type="PANTHER" id="PTHR30290">
    <property type="entry name" value="PERIPLASMIC BINDING COMPONENT OF ABC TRANSPORTER"/>
    <property type="match status" value="1"/>
</dbReference>
<keyword evidence="4" id="KW-0812">Transmembrane</keyword>
<dbReference type="Proteomes" id="UP000014660">
    <property type="component" value="Chromosome"/>
</dbReference>
<gene>
    <name evidence="6" type="ORF">FACI_IFERC00001G0142</name>
</gene>
<dbReference type="HOGENOM" id="CLU_017028_8_3_2"/>
<dbReference type="RefSeq" id="WP_019841322.1">
    <property type="nucleotide sequence ID" value="NC_021592.1"/>
</dbReference>
<dbReference type="InterPro" id="IPR030678">
    <property type="entry name" value="Peptide/Ni-bd"/>
</dbReference>
<dbReference type="PANTHER" id="PTHR30290:SF9">
    <property type="entry name" value="OLIGOPEPTIDE-BINDING PROTEIN APPA"/>
    <property type="match status" value="1"/>
</dbReference>
<keyword evidence="4" id="KW-0472">Membrane</keyword>
<keyword evidence="3" id="KW-0732">Signal</keyword>
<dbReference type="GO" id="GO:0042597">
    <property type="term" value="C:periplasmic space"/>
    <property type="evidence" value="ECO:0007669"/>
    <property type="project" value="UniProtKB-ARBA"/>
</dbReference>
<name>S0AMZ3_FERAC</name>
<evidence type="ECO:0000313" key="6">
    <source>
        <dbReference type="EMBL" id="AGO60122.1"/>
    </source>
</evidence>
<dbReference type="PIRSF" id="PIRSF002741">
    <property type="entry name" value="MppA"/>
    <property type="match status" value="1"/>
</dbReference>
<dbReference type="InterPro" id="IPR000914">
    <property type="entry name" value="SBP_5_dom"/>
</dbReference>
<dbReference type="InterPro" id="IPR039424">
    <property type="entry name" value="SBP_5"/>
</dbReference>
<dbReference type="AlphaFoldDB" id="S0AMZ3"/>
<comment type="similarity">
    <text evidence="1">Belongs to the bacterial solute-binding protein 5 family.</text>
</comment>
<protein>
    <recommendedName>
        <fullName evidence="5">Solute-binding protein family 5 domain-containing protein</fullName>
    </recommendedName>
</protein>
<evidence type="ECO:0000313" key="7">
    <source>
        <dbReference type="Proteomes" id="UP000014660"/>
    </source>
</evidence>
<dbReference type="Gene3D" id="3.10.105.10">
    <property type="entry name" value="Dipeptide-binding Protein, Domain 3"/>
    <property type="match status" value="1"/>
</dbReference>
<keyword evidence="4" id="KW-1133">Transmembrane helix</keyword>
<evidence type="ECO:0000259" key="5">
    <source>
        <dbReference type="Pfam" id="PF00496"/>
    </source>
</evidence>
<dbReference type="GO" id="GO:0015833">
    <property type="term" value="P:peptide transport"/>
    <property type="evidence" value="ECO:0007669"/>
    <property type="project" value="TreeGrafter"/>
</dbReference>
<reference evidence="6 7" key="1">
    <citation type="journal article" date="2007" name="Proc. Natl. Acad. Sci. U.S.A.">
        <title>Genome dynamics in a natural archaeal population.</title>
        <authorList>
            <person name="Allen E.E."/>
            <person name="Tyson G.W."/>
            <person name="Whitaker R.J."/>
            <person name="Detter J.C."/>
            <person name="Richardson P.M."/>
            <person name="Banfield J.F."/>
        </authorList>
    </citation>
    <scope>NUCLEOTIDE SEQUENCE [LARGE SCALE GENOMIC DNA]</scope>
    <source>
        <strain evidence="7">fer1</strain>
    </source>
</reference>
<dbReference type="CDD" id="cd08509">
    <property type="entry name" value="PBP2_TmCBP_oligosaccharides_like"/>
    <property type="match status" value="1"/>
</dbReference>
<dbReference type="GeneID" id="16024286"/>
<evidence type="ECO:0000256" key="4">
    <source>
        <dbReference type="SAM" id="Phobius"/>
    </source>
</evidence>
<evidence type="ECO:0000256" key="3">
    <source>
        <dbReference type="ARBA" id="ARBA00022729"/>
    </source>
</evidence>
<dbReference type="Gene3D" id="3.40.190.10">
    <property type="entry name" value="Periplasmic binding protein-like II"/>
    <property type="match status" value="1"/>
</dbReference>
<dbReference type="GO" id="GO:1904680">
    <property type="term" value="F:peptide transmembrane transporter activity"/>
    <property type="evidence" value="ECO:0007669"/>
    <property type="project" value="TreeGrafter"/>
</dbReference>
<dbReference type="SUPFAM" id="SSF54826">
    <property type="entry name" value="Enolase N-terminal domain-like"/>
    <property type="match status" value="1"/>
</dbReference>
<organism evidence="6 7">
    <name type="scientific">Ferroplasma acidarmanus Fer1</name>
    <dbReference type="NCBI Taxonomy" id="333146"/>
    <lineage>
        <taxon>Archaea</taxon>
        <taxon>Methanobacteriati</taxon>
        <taxon>Thermoplasmatota</taxon>
        <taxon>Thermoplasmata</taxon>
        <taxon>Thermoplasmatales</taxon>
        <taxon>Ferroplasmaceae</taxon>
        <taxon>Ferroplasma</taxon>
    </lineage>
</organism>
<dbReference type="InterPro" id="IPR029017">
    <property type="entry name" value="Enolase-like_N"/>
</dbReference>
<dbReference type="Pfam" id="PF00496">
    <property type="entry name" value="SBP_bac_5"/>
    <property type="match status" value="1"/>
</dbReference>